<dbReference type="Proteomes" id="UP000308549">
    <property type="component" value="Unassembled WGS sequence"/>
</dbReference>
<dbReference type="GO" id="GO:0044611">
    <property type="term" value="C:nuclear pore inner ring"/>
    <property type="evidence" value="ECO:0007669"/>
    <property type="project" value="TreeGrafter"/>
</dbReference>
<comment type="similarity">
    <text evidence="2">Belongs to the NUP186/NUP192/NUP205 family.</text>
</comment>
<name>A0A4U0U4T3_9PEZI</name>
<proteinExistence type="inferred from homology"/>
<dbReference type="EMBL" id="NAJL01000015">
    <property type="protein sequence ID" value="TKA29165.1"/>
    <property type="molecule type" value="Genomic_DNA"/>
</dbReference>
<sequence length="1670" mass="182787">MDDPLHRLQLLQRDLEAFAASQLPNLDRLAAELDASTEDLKRLLQKKNKSEDSRKELAPNTTPKPETVKIQDVEYKINDDFRQAAILVADELDLDELESAKLCIEASPEDLSQVDVALPYRALLRFHDYRLTLLQCLRLILQQRDELGDLAEDQKALFEAVADDLFKGTDGRAEGSTIWRKCVAGLSEVENALKKVDDHAQTALMTGQALDEQTAEAMALQRLFLSRQHEAIASIMTTLLRVAPIQEPDMREFLSKAASLEASLDLSVHYLPIMVGASTTFGSEDRTQAATARNLHNLFATGPAQLQWKQSGLKAAATVCWLAEYSARFADPTADPMLRVADRQQAEQERSDLFVHGVKNGAFHLLLAACKYTKPEVWHDPAKLGLVNYLLADAPAIPVEAQPASEYFAVLLGKGLQSFTNALISNMPDVIRRIKNDEDDQRRLKFSMPLNEPSRYEPDLERFIVIMAYAFQNDPDAAQDFWSDKDSNLYGFLRWVSQRLPTPRVAAFCELLTSTASDTSSANAAHRFLLEDTTMVSGRMRKTYSVSWAQIFAELDTYASSIREKPAMLQAAGQDVSSPGAEHVEGIETGIMLEAYLRLAAHVCRTSPEARNWLLREQNFHLGDNMRCLAGSGIEGRIRASCVNMLSAMLVDKTSDVNDGMWVLLDDWISAGGPPDAIASRPQALGRAAPSERHYLQRFNDRPETATAFVALLNGLITPPTVQAEPSLDLLPFPENLGAAHRHAGIDAYVDFAVGNVFRQLQGHMAAGADDAEISVLGYACLEFIVQALATFNEDLVLLANTTDIAVDSAIKTSSLAAYVRLHPFARVMEWLFNSNVISALFSFAQQDIGLLNNLDARTPKAQATLKAVQVMNLAMKLQTTFFDIVRPLVKMHSSNKATPVANAALASFDEVVLSQIGRITDITTFTTCTHVDLSLESLALLQKLSISRKLSDTTNAGPARERVGSRLISALSSVSDAVGMQLGECFTIYQFDLESGEEPVKLIKARAILDLLSGGLNASPTKPTVAHILLGFQCKERTVEVAPHSGFADSQSLFHGIATCAATAPVAIEPSNVSWLLAVKRGCLDVLLKLALSPLTANVVRKELRDMDFLDASAMHQIPTALNALWDSRPSTDPEALLDTSAVAITNFLHVRELFFLHAALELRVVVEMRAYSVQERIVSALRGAIRAVDQDMPVLSIFDLFDFVDIETAPALEVSPKYLADLDLSVCLKDDVEVGTAFDLHMAEELFILRRRELAMNGTIKDAAEGQQLDDEIRATLASLASQNSWRSIQGARLSTLEAWTDLLSSLVGSSGLEPTEVAALALHGLQVILPKFEKALSDSLESAALLAKLTLALVPVVTATERQATQQNADTAHERLLSAFRVCLKTLTDSSTDLALRDVCYRTCCAVAESMPLRSADGRTSPSPHAKQLMQLAQTAGDRLLTVITEDAFSGRGSTRVSALLFLDALVAVFQAARVSSSIFRALSKLNFLPVLIDSSIGSVASSFVGPNEDLVTTLAFFHTALALMLRTCRTADGTQVILNSGFFAAVTDSRLFSTDPDIGLDIDNPSALREFYRLLSAVLKVITALVVTRGSNNAATLQQAMTFLQQNRFSMQAVFKRTSALKKTSGPPEKEAEQVADEFARLMLVTGFLEDDEPAHQRASMLNGFT</sequence>
<keyword evidence="7" id="KW-1185">Reference proteome</keyword>
<keyword evidence="3" id="KW-0813">Transport</keyword>
<evidence type="ECO:0000313" key="7">
    <source>
        <dbReference type="Proteomes" id="UP000308549"/>
    </source>
</evidence>
<dbReference type="PANTHER" id="PTHR31344:SF0">
    <property type="entry name" value="NUCLEAR PORE COMPLEX PROTEIN NUP205"/>
    <property type="match status" value="1"/>
</dbReference>
<dbReference type="InterPro" id="IPR021827">
    <property type="entry name" value="Nup186/Nup192/Nup205"/>
</dbReference>
<evidence type="ECO:0000256" key="5">
    <source>
        <dbReference type="SAM" id="MobiDB-lite"/>
    </source>
</evidence>
<reference evidence="6 7" key="1">
    <citation type="submission" date="2017-03" db="EMBL/GenBank/DDBJ databases">
        <title>Genomes of endolithic fungi from Antarctica.</title>
        <authorList>
            <person name="Coleine C."/>
            <person name="Masonjones S."/>
            <person name="Stajich J.E."/>
        </authorList>
    </citation>
    <scope>NUCLEOTIDE SEQUENCE [LARGE SCALE GENOMIC DNA]</scope>
    <source>
        <strain evidence="6 7">CCFEE 6315</strain>
    </source>
</reference>
<feature type="region of interest" description="Disordered" evidence="5">
    <location>
        <begin position="44"/>
        <end position="65"/>
    </location>
</feature>
<dbReference type="GO" id="GO:0006999">
    <property type="term" value="P:nuclear pore organization"/>
    <property type="evidence" value="ECO:0007669"/>
    <property type="project" value="TreeGrafter"/>
</dbReference>
<accession>A0A4U0U4T3</accession>
<dbReference type="GO" id="GO:0017056">
    <property type="term" value="F:structural constituent of nuclear pore"/>
    <property type="evidence" value="ECO:0007669"/>
    <property type="project" value="TreeGrafter"/>
</dbReference>
<evidence type="ECO:0000256" key="4">
    <source>
        <dbReference type="ARBA" id="ARBA00023242"/>
    </source>
</evidence>
<evidence type="ECO:0000313" key="6">
    <source>
        <dbReference type="EMBL" id="TKA29165.1"/>
    </source>
</evidence>
<evidence type="ECO:0000256" key="2">
    <source>
        <dbReference type="ARBA" id="ARBA00005892"/>
    </source>
</evidence>
<organism evidence="6 7">
    <name type="scientific">Salinomyces thailandicus</name>
    <dbReference type="NCBI Taxonomy" id="706561"/>
    <lineage>
        <taxon>Eukaryota</taxon>
        <taxon>Fungi</taxon>
        <taxon>Dikarya</taxon>
        <taxon>Ascomycota</taxon>
        <taxon>Pezizomycotina</taxon>
        <taxon>Dothideomycetes</taxon>
        <taxon>Dothideomycetidae</taxon>
        <taxon>Mycosphaerellales</taxon>
        <taxon>Teratosphaeriaceae</taxon>
        <taxon>Salinomyces</taxon>
    </lineage>
</organism>
<evidence type="ECO:0008006" key="8">
    <source>
        <dbReference type="Google" id="ProtNLM"/>
    </source>
</evidence>
<dbReference type="Pfam" id="PF11894">
    <property type="entry name" value="Nup192"/>
    <property type="match status" value="1"/>
</dbReference>
<evidence type="ECO:0000256" key="1">
    <source>
        <dbReference type="ARBA" id="ARBA00004123"/>
    </source>
</evidence>
<gene>
    <name evidence="6" type="ORF">B0A50_03675</name>
</gene>
<evidence type="ECO:0000256" key="3">
    <source>
        <dbReference type="ARBA" id="ARBA00022448"/>
    </source>
</evidence>
<comment type="subcellular location">
    <subcellularLocation>
        <location evidence="1">Nucleus</location>
    </subcellularLocation>
</comment>
<comment type="caution">
    <text evidence="6">The sequence shown here is derived from an EMBL/GenBank/DDBJ whole genome shotgun (WGS) entry which is preliminary data.</text>
</comment>
<dbReference type="OrthoDB" id="2019644at2759"/>
<feature type="compositionally biased region" description="Basic and acidic residues" evidence="5">
    <location>
        <begin position="44"/>
        <end position="57"/>
    </location>
</feature>
<dbReference type="PANTHER" id="PTHR31344">
    <property type="entry name" value="NUCLEAR PORE COMPLEX PROTEIN NUP205"/>
    <property type="match status" value="1"/>
</dbReference>
<keyword evidence="4" id="KW-0539">Nucleus</keyword>
<protein>
    <recommendedName>
        <fullName evidence="8">Nucleoporin</fullName>
    </recommendedName>
</protein>